<evidence type="ECO:0000256" key="1">
    <source>
        <dbReference type="SAM" id="Coils"/>
    </source>
</evidence>
<dbReference type="EMBL" id="JAFDST010000001">
    <property type="protein sequence ID" value="MBP1080297.1"/>
    <property type="molecule type" value="Genomic_DNA"/>
</dbReference>
<dbReference type="PANTHER" id="PTHR40070:SF1">
    <property type="entry name" value="UPF0478 PROTEIN YTXG"/>
    <property type="match status" value="1"/>
</dbReference>
<sequence>MTIVYVSAALIIISLVYLGVSGVKAKKEINTSLNKVQASVGQLQNNIEEIKNEANRLSDAQQKIQLDINLKKEKVNDTVDACKDLGTTFQKLKKTEKPGTIIVAGIREYR</sequence>
<comment type="caution">
    <text evidence="2">The sequence shown here is derived from an EMBL/GenBank/DDBJ whole genome shotgun (WGS) entry which is preliminary data.</text>
</comment>
<dbReference type="Pfam" id="PF06103">
    <property type="entry name" value="DUF948"/>
    <property type="match status" value="1"/>
</dbReference>
<organism evidence="2 3">
    <name type="scientific">Bacillus capparidis</name>
    <dbReference type="NCBI Taxonomy" id="1840411"/>
    <lineage>
        <taxon>Bacteria</taxon>
        <taxon>Bacillati</taxon>
        <taxon>Bacillota</taxon>
        <taxon>Bacilli</taxon>
        <taxon>Bacillales</taxon>
        <taxon>Bacillaceae</taxon>
        <taxon>Bacillus</taxon>
    </lineage>
</organism>
<keyword evidence="1" id="KW-0175">Coiled coil</keyword>
<proteinExistence type="predicted"/>
<dbReference type="RefSeq" id="WP_053603043.1">
    <property type="nucleotide sequence ID" value="NZ_JAFDST010000001.1"/>
</dbReference>
<feature type="coiled-coil region" evidence="1">
    <location>
        <begin position="33"/>
        <end position="67"/>
    </location>
</feature>
<evidence type="ECO:0000313" key="3">
    <source>
        <dbReference type="Proteomes" id="UP000674416"/>
    </source>
</evidence>
<dbReference type="PANTHER" id="PTHR40070">
    <property type="entry name" value="UPF0478 PROTEIN YTXG"/>
    <property type="match status" value="1"/>
</dbReference>
<protein>
    <submittedName>
        <fullName evidence="2">Uncharacterized protein YoxC</fullName>
    </submittedName>
</protein>
<evidence type="ECO:0000313" key="2">
    <source>
        <dbReference type="EMBL" id="MBP1080297.1"/>
    </source>
</evidence>
<gene>
    <name evidence="2" type="ORF">JOC74_000785</name>
</gene>
<accession>A0ABS4CRU3</accession>
<name>A0ABS4CRU3_9BACI</name>
<dbReference type="InterPro" id="IPR009293">
    <property type="entry name" value="UPF0478"/>
</dbReference>
<reference evidence="2 3" key="1">
    <citation type="submission" date="2021-01" db="EMBL/GenBank/DDBJ databases">
        <title>Genomic Encyclopedia of Type Strains, Phase IV (KMG-IV): sequencing the most valuable type-strain genomes for metagenomic binning, comparative biology and taxonomic classification.</title>
        <authorList>
            <person name="Goeker M."/>
        </authorList>
    </citation>
    <scope>NUCLEOTIDE SEQUENCE [LARGE SCALE GENOMIC DNA]</scope>
    <source>
        <strain evidence="2 3">DSM 103394</strain>
    </source>
</reference>
<keyword evidence="3" id="KW-1185">Reference proteome</keyword>
<dbReference type="Proteomes" id="UP000674416">
    <property type="component" value="Unassembled WGS sequence"/>
</dbReference>